<comment type="caution">
    <text evidence="2">The sequence shown here is derived from an EMBL/GenBank/DDBJ whole genome shotgun (WGS) entry which is preliminary data.</text>
</comment>
<evidence type="ECO:0008006" key="4">
    <source>
        <dbReference type="Google" id="ProtNLM"/>
    </source>
</evidence>
<reference evidence="2 3" key="1">
    <citation type="submission" date="2018-04" db="EMBL/GenBank/DDBJ databases">
        <title>Chitinophaga fuyangensis sp. nov., isolated from soil in a chemical factory.</title>
        <authorList>
            <person name="Chen K."/>
        </authorList>
    </citation>
    <scope>NUCLEOTIDE SEQUENCE [LARGE SCALE GENOMIC DNA]</scope>
    <source>
        <strain evidence="2 3">LY-1</strain>
    </source>
</reference>
<organism evidence="2 3">
    <name type="scientific">Chitinophaga parva</name>
    <dbReference type="NCBI Taxonomy" id="2169414"/>
    <lineage>
        <taxon>Bacteria</taxon>
        <taxon>Pseudomonadati</taxon>
        <taxon>Bacteroidota</taxon>
        <taxon>Chitinophagia</taxon>
        <taxon>Chitinophagales</taxon>
        <taxon>Chitinophagaceae</taxon>
        <taxon>Chitinophaga</taxon>
    </lineage>
</organism>
<dbReference type="AlphaFoldDB" id="A0A2T7BLJ4"/>
<dbReference type="RefSeq" id="WP_108685196.1">
    <property type="nucleotide sequence ID" value="NZ_QCYK01000001.1"/>
</dbReference>
<protein>
    <recommendedName>
        <fullName evidence="4">TolB-like 6-blade propeller-like</fullName>
    </recommendedName>
</protein>
<dbReference type="OrthoDB" id="673785at2"/>
<keyword evidence="3" id="KW-1185">Reference proteome</keyword>
<dbReference type="Proteomes" id="UP000244450">
    <property type="component" value="Unassembled WGS sequence"/>
</dbReference>
<keyword evidence="1" id="KW-0472">Membrane</keyword>
<feature type="transmembrane region" description="Helical" evidence="1">
    <location>
        <begin position="7"/>
        <end position="25"/>
    </location>
</feature>
<dbReference type="EMBL" id="QCYK01000001">
    <property type="protein sequence ID" value="PUZ28557.1"/>
    <property type="molecule type" value="Genomic_DNA"/>
</dbReference>
<evidence type="ECO:0000313" key="3">
    <source>
        <dbReference type="Proteomes" id="UP000244450"/>
    </source>
</evidence>
<evidence type="ECO:0000313" key="2">
    <source>
        <dbReference type="EMBL" id="PUZ28557.1"/>
    </source>
</evidence>
<proteinExistence type="predicted"/>
<evidence type="ECO:0000256" key="1">
    <source>
        <dbReference type="SAM" id="Phobius"/>
    </source>
</evidence>
<accession>A0A2T7BLJ4</accession>
<keyword evidence="1" id="KW-1133">Transmembrane helix</keyword>
<keyword evidence="1" id="KW-0812">Transmembrane</keyword>
<sequence>MKTVLRIGITTIIAVGIVCFLQLYAKYREGQPTGFNRRMVMGVLHDPNHIDLNSSSLYIISLDDNRIVLGDTKKSGLMLTTDFTLKNCDTSLLDLPDSVNFAWGAARIVEKGKQTLLVEGITPNIYAFIGAGSLRPTSMPDGIPSFDLLAPSDSGFGFRAVDTVSNQYVLGSFVPGEKLTVDNSILTGQQDVFFSADGSLLYDPASRRFIYVYYYRNGLIGFNQGLDTVYYGTTIDTVTFAKISMHRISSERKVTFSSPPTRINKHACVSDGWLFIYSSRRADNEKGKLAFTSSVIDVYSVSGFHYLGSFYVPDYDGKGIRDFAVYSNHLVALRGDELFVFSFDRIRFLKQ</sequence>
<name>A0A2T7BLJ4_9BACT</name>
<gene>
    <name evidence="2" type="ORF">DCC81_03490</name>
</gene>